<evidence type="ECO:0000256" key="1">
    <source>
        <dbReference type="SAM" id="MobiDB-lite"/>
    </source>
</evidence>
<organism evidence="3 4">
    <name type="scientific">Blastococcus mobilis</name>
    <dbReference type="NCBI Taxonomy" id="1938746"/>
    <lineage>
        <taxon>Bacteria</taxon>
        <taxon>Bacillati</taxon>
        <taxon>Actinomycetota</taxon>
        <taxon>Actinomycetes</taxon>
        <taxon>Geodermatophilales</taxon>
        <taxon>Geodermatophilaceae</taxon>
        <taxon>Blastococcus</taxon>
    </lineage>
</organism>
<dbReference type="OrthoDB" id="574459at2"/>
<sequence length="132" mass="13763">MRGSVAGALAVLLLAAACSSPAEEDSSGGPIAGAPTLRGIVGTEESPNDFEISLLDEEGNPVTELPAGEYNIEVTDRTDIHNFHLSGGDGAVDEKTGPTEKVETTWGVTLEPGDYRYICDPHPSMNGTFTVS</sequence>
<evidence type="ECO:0000313" key="4">
    <source>
        <dbReference type="Proteomes" id="UP000198403"/>
    </source>
</evidence>
<feature type="region of interest" description="Disordered" evidence="1">
    <location>
        <begin position="22"/>
        <end position="43"/>
    </location>
</feature>
<evidence type="ECO:0008006" key="5">
    <source>
        <dbReference type="Google" id="ProtNLM"/>
    </source>
</evidence>
<evidence type="ECO:0000256" key="2">
    <source>
        <dbReference type="SAM" id="SignalP"/>
    </source>
</evidence>
<dbReference type="EMBL" id="FZNO01000019">
    <property type="protein sequence ID" value="SNR69230.1"/>
    <property type="molecule type" value="Genomic_DNA"/>
</dbReference>
<evidence type="ECO:0000313" key="3">
    <source>
        <dbReference type="EMBL" id="SNR69230.1"/>
    </source>
</evidence>
<keyword evidence="4" id="KW-1185">Reference proteome</keyword>
<dbReference type="AlphaFoldDB" id="A0A238YDV4"/>
<name>A0A238YDV4_9ACTN</name>
<accession>A0A238YDV4</accession>
<feature type="chain" id="PRO_5039647297" description="Plastocyanin" evidence="2">
    <location>
        <begin position="23"/>
        <end position="132"/>
    </location>
</feature>
<keyword evidence="2" id="KW-0732">Signal</keyword>
<dbReference type="PROSITE" id="PS51257">
    <property type="entry name" value="PROKAR_LIPOPROTEIN"/>
    <property type="match status" value="1"/>
</dbReference>
<proteinExistence type="predicted"/>
<dbReference type="InterPro" id="IPR008972">
    <property type="entry name" value="Cupredoxin"/>
</dbReference>
<gene>
    <name evidence="3" type="ORF">SAMN06272737_11967</name>
</gene>
<dbReference type="RefSeq" id="WP_141137530.1">
    <property type="nucleotide sequence ID" value="NZ_FZNO01000019.1"/>
</dbReference>
<protein>
    <recommendedName>
        <fullName evidence="5">Plastocyanin</fullName>
    </recommendedName>
</protein>
<dbReference type="Proteomes" id="UP000198403">
    <property type="component" value="Unassembled WGS sequence"/>
</dbReference>
<dbReference type="SUPFAM" id="SSF49503">
    <property type="entry name" value="Cupredoxins"/>
    <property type="match status" value="1"/>
</dbReference>
<dbReference type="Gene3D" id="2.60.40.420">
    <property type="entry name" value="Cupredoxins - blue copper proteins"/>
    <property type="match status" value="1"/>
</dbReference>
<reference evidence="3 4" key="1">
    <citation type="submission" date="2017-06" db="EMBL/GenBank/DDBJ databases">
        <authorList>
            <person name="Kim H.J."/>
            <person name="Triplett B.A."/>
        </authorList>
    </citation>
    <scope>NUCLEOTIDE SEQUENCE [LARGE SCALE GENOMIC DNA]</scope>
    <source>
        <strain evidence="3 4">DSM 44272</strain>
    </source>
</reference>
<feature type="signal peptide" evidence="2">
    <location>
        <begin position="1"/>
        <end position="22"/>
    </location>
</feature>